<reference evidence="2" key="1">
    <citation type="submission" date="2023-03" db="EMBL/GenBank/DDBJ databases">
        <title>Massive genome expansion in bonnet fungi (Mycena s.s.) driven by repeated elements and novel gene families across ecological guilds.</title>
        <authorList>
            <consortium name="Lawrence Berkeley National Laboratory"/>
            <person name="Harder C.B."/>
            <person name="Miyauchi S."/>
            <person name="Viragh M."/>
            <person name="Kuo A."/>
            <person name="Thoen E."/>
            <person name="Andreopoulos B."/>
            <person name="Lu D."/>
            <person name="Skrede I."/>
            <person name="Drula E."/>
            <person name="Henrissat B."/>
            <person name="Morin E."/>
            <person name="Kohler A."/>
            <person name="Barry K."/>
            <person name="LaButti K."/>
            <person name="Morin E."/>
            <person name="Salamov A."/>
            <person name="Lipzen A."/>
            <person name="Mereny Z."/>
            <person name="Hegedus B."/>
            <person name="Baldrian P."/>
            <person name="Stursova M."/>
            <person name="Weitz H."/>
            <person name="Taylor A."/>
            <person name="Grigoriev I.V."/>
            <person name="Nagy L.G."/>
            <person name="Martin F."/>
            <person name="Kauserud H."/>
        </authorList>
    </citation>
    <scope>NUCLEOTIDE SEQUENCE</scope>
    <source>
        <strain evidence="2">9284</strain>
    </source>
</reference>
<feature type="transmembrane region" description="Helical" evidence="1">
    <location>
        <begin position="196"/>
        <end position="219"/>
    </location>
</feature>
<keyword evidence="1" id="KW-0812">Transmembrane</keyword>
<dbReference type="AlphaFoldDB" id="A0AAD7BUC7"/>
<dbReference type="Proteomes" id="UP001221142">
    <property type="component" value="Unassembled WGS sequence"/>
</dbReference>
<evidence type="ECO:0000313" key="3">
    <source>
        <dbReference type="Proteomes" id="UP001221142"/>
    </source>
</evidence>
<keyword evidence="1" id="KW-1133">Transmembrane helix</keyword>
<organism evidence="2 3">
    <name type="scientific">Roridomyces roridus</name>
    <dbReference type="NCBI Taxonomy" id="1738132"/>
    <lineage>
        <taxon>Eukaryota</taxon>
        <taxon>Fungi</taxon>
        <taxon>Dikarya</taxon>
        <taxon>Basidiomycota</taxon>
        <taxon>Agaricomycotina</taxon>
        <taxon>Agaricomycetes</taxon>
        <taxon>Agaricomycetidae</taxon>
        <taxon>Agaricales</taxon>
        <taxon>Marasmiineae</taxon>
        <taxon>Mycenaceae</taxon>
        <taxon>Roridomyces</taxon>
    </lineage>
</organism>
<dbReference type="PANTHER" id="PTHR34391">
    <property type="entry name" value="UPF0658 GOLGI APPARATUS MEMBRANE PROTEIN C1952.10C-RELATED"/>
    <property type="match status" value="1"/>
</dbReference>
<keyword evidence="1" id="KW-0472">Membrane</keyword>
<keyword evidence="3" id="KW-1185">Reference proteome</keyword>
<gene>
    <name evidence="2" type="ORF">FB45DRAFT_916411</name>
</gene>
<dbReference type="PANTHER" id="PTHR34391:SF2">
    <property type="entry name" value="TRP C-TERMINAL DOMAIN-CONTAINING PROTEIN"/>
    <property type="match status" value="1"/>
</dbReference>
<evidence type="ECO:0000256" key="1">
    <source>
        <dbReference type="SAM" id="Phobius"/>
    </source>
</evidence>
<dbReference type="GO" id="GO:0005794">
    <property type="term" value="C:Golgi apparatus"/>
    <property type="evidence" value="ECO:0007669"/>
    <property type="project" value="TreeGrafter"/>
</dbReference>
<feature type="transmembrane region" description="Helical" evidence="1">
    <location>
        <begin position="157"/>
        <end position="175"/>
    </location>
</feature>
<feature type="transmembrane region" description="Helical" evidence="1">
    <location>
        <begin position="342"/>
        <end position="365"/>
    </location>
</feature>
<dbReference type="InterPro" id="IPR040410">
    <property type="entry name" value="UPF0658_Golgi"/>
</dbReference>
<feature type="transmembrane region" description="Helical" evidence="1">
    <location>
        <begin position="131"/>
        <end position="151"/>
    </location>
</feature>
<comment type="caution">
    <text evidence="2">The sequence shown here is derived from an EMBL/GenBank/DDBJ whole genome shotgun (WGS) entry which is preliminary data.</text>
</comment>
<accession>A0AAD7BUC7</accession>
<feature type="transmembrane region" description="Helical" evidence="1">
    <location>
        <begin position="304"/>
        <end position="322"/>
    </location>
</feature>
<name>A0AAD7BUC7_9AGAR</name>
<dbReference type="EMBL" id="JARKIF010000009">
    <property type="protein sequence ID" value="KAJ7630727.1"/>
    <property type="molecule type" value="Genomic_DNA"/>
</dbReference>
<evidence type="ECO:0000313" key="2">
    <source>
        <dbReference type="EMBL" id="KAJ7630727.1"/>
    </source>
</evidence>
<sequence length="405" mass="45902">MPSEPFAAAPQEFKDHSFDEESAFSSPYCTNHTTPDIHCRCTPRFILCPLSVKEPRRRRPRTRSISATASREEIDGLGFWQKILPESMACRLYVLTVLIETTIDLAIEGELLIQVNRHTLAGEQGDHEMPVYLAIFVLAHVFQFAMAVDAVYARNTLQFFALTLFNALFLVYAIIQIGEIRDLNLKTSGHIPVNALTTIIPIVIAIAEIAYVGLGWKIYNEFGWSVYKFLGADRQIKKMYANFKSTNAWSSLMSSSGSGSRSVQFIFLVLVDHNWEYYITCAALPLSLFLLVEGHLAARHESKMMMYTFMTGCVGAMVYFVYKLQKVIRHKDDPEFFPVWKTLTVFSVIAIILLIATSIFSLILLQNFGRGLKNSLAKSTMGHNRFASQHHRRAASQNPYRMSIN</sequence>
<protein>
    <submittedName>
        <fullName evidence="2">Uncharacterized protein</fullName>
    </submittedName>
</protein>
<proteinExistence type="predicted"/>